<evidence type="ECO:0000313" key="3">
    <source>
        <dbReference type="Proteomes" id="UP001142055"/>
    </source>
</evidence>
<dbReference type="GO" id="GO:0005789">
    <property type="term" value="C:endoplasmic reticulum membrane"/>
    <property type="evidence" value="ECO:0007669"/>
    <property type="project" value="TreeGrafter"/>
</dbReference>
<dbReference type="OMA" id="CQWWRFH"/>
<accession>A0A9Q0M9I2</accession>
<dbReference type="PANTHER" id="PTHR46612">
    <property type="entry name" value="XYLOSIDE XYLOSYLTRANSFERASE 1"/>
    <property type="match status" value="1"/>
</dbReference>
<proteinExistence type="predicted"/>
<evidence type="ECO:0000313" key="2">
    <source>
        <dbReference type="EMBL" id="KAJ6220157.1"/>
    </source>
</evidence>
<dbReference type="InterPro" id="IPR042465">
    <property type="entry name" value="XXLT1"/>
</dbReference>
<organism evidence="2 3">
    <name type="scientific">Blomia tropicalis</name>
    <name type="common">Mite</name>
    <dbReference type="NCBI Taxonomy" id="40697"/>
    <lineage>
        <taxon>Eukaryota</taxon>
        <taxon>Metazoa</taxon>
        <taxon>Ecdysozoa</taxon>
        <taxon>Arthropoda</taxon>
        <taxon>Chelicerata</taxon>
        <taxon>Arachnida</taxon>
        <taxon>Acari</taxon>
        <taxon>Acariformes</taxon>
        <taxon>Sarcoptiformes</taxon>
        <taxon>Astigmata</taxon>
        <taxon>Glycyphagoidea</taxon>
        <taxon>Echimyopodidae</taxon>
        <taxon>Blomia</taxon>
    </lineage>
</organism>
<dbReference type="PANTHER" id="PTHR46612:SF1">
    <property type="entry name" value="XYLOSIDE XYLOSYLTRANSFERASE 1"/>
    <property type="match status" value="1"/>
</dbReference>
<keyword evidence="1" id="KW-0732">Signal</keyword>
<dbReference type="GO" id="GO:0016266">
    <property type="term" value="P:protein O-linked glycosylation via N-acetyl-galactosamine"/>
    <property type="evidence" value="ECO:0007669"/>
    <property type="project" value="TreeGrafter"/>
</dbReference>
<evidence type="ECO:0000256" key="1">
    <source>
        <dbReference type="SAM" id="SignalP"/>
    </source>
</evidence>
<keyword evidence="3" id="KW-1185">Reference proteome</keyword>
<sequence>MARLAVAACCAICLYFLLVCVVTGHSSVLLRGHDQKTFGSESSSFRYETSGDIAQAQELINQMLAKKAAIETDNSEVIQTTSKPSKAKLERLLQANNNNKPNPSDHHRYSVMDHDNVNVNLVETYSDCTYHLAFTLIDQTSKTNHFTLKLMNKFSNTLSSILINLNSTNLDQGALCIHMITDGSIRPYINDVIVRVHEDLVRQSSLYNYNNFHHHHQHGSVTQDSDNTISRHRPLTKYFFIDTATIESKLEKLLPTLRTYFTHKPNSYYSNALFFYSMVLHQVIPRQVADRLILLDVDVQLDANLLELFEEFGRFQPTQVMGIAHEQQPVYRHILNEYRHSNENTTAGSPPPTGFPGYNSGVLLLHLRKMRESFLYNSLLNDVLITHLCRKYRFRGHLGDQDFYTVAAIDYPQLFYTLPCGWNRQLCQWWRFHGYGPVFDDYHRCSESIKLYHGNCNSVLPTLTSYGEYRRKRR</sequence>
<comment type="caution">
    <text evidence="2">The sequence shown here is derived from an EMBL/GenBank/DDBJ whole genome shotgun (WGS) entry which is preliminary data.</text>
</comment>
<feature type="signal peptide" evidence="1">
    <location>
        <begin position="1"/>
        <end position="24"/>
    </location>
</feature>
<reference evidence="2" key="1">
    <citation type="submission" date="2022-12" db="EMBL/GenBank/DDBJ databases">
        <title>Genome assemblies of Blomia tropicalis.</title>
        <authorList>
            <person name="Cui Y."/>
        </authorList>
    </citation>
    <scope>NUCLEOTIDE SEQUENCE</scope>
    <source>
        <tissue evidence="2">Adult mites</tissue>
    </source>
</reference>
<protein>
    <recommendedName>
        <fullName evidence="4">Xyloside xylosyltransferase 1</fullName>
    </recommendedName>
</protein>
<dbReference type="GO" id="GO:0140560">
    <property type="term" value="F:xylosyl alpha-1,3-xylosyltransferase activity"/>
    <property type="evidence" value="ECO:0007669"/>
    <property type="project" value="TreeGrafter"/>
</dbReference>
<dbReference type="Proteomes" id="UP001142055">
    <property type="component" value="Chromosome 2"/>
</dbReference>
<dbReference type="SUPFAM" id="SSF53448">
    <property type="entry name" value="Nucleotide-diphospho-sugar transferases"/>
    <property type="match status" value="1"/>
</dbReference>
<name>A0A9Q0M9I2_BLOTA</name>
<feature type="chain" id="PRO_5040442636" description="Xyloside xylosyltransferase 1" evidence="1">
    <location>
        <begin position="25"/>
        <end position="474"/>
    </location>
</feature>
<evidence type="ECO:0008006" key="4">
    <source>
        <dbReference type="Google" id="ProtNLM"/>
    </source>
</evidence>
<dbReference type="AlphaFoldDB" id="A0A9Q0M9I2"/>
<dbReference type="Gene3D" id="3.90.550.10">
    <property type="entry name" value="Spore Coat Polysaccharide Biosynthesis Protein SpsA, Chain A"/>
    <property type="match status" value="1"/>
</dbReference>
<dbReference type="EMBL" id="JAPWDV010000002">
    <property type="protein sequence ID" value="KAJ6220157.1"/>
    <property type="molecule type" value="Genomic_DNA"/>
</dbReference>
<dbReference type="InterPro" id="IPR029044">
    <property type="entry name" value="Nucleotide-diphossugar_trans"/>
</dbReference>
<gene>
    <name evidence="2" type="ORF">RDWZM_005969</name>
</gene>